<gene>
    <name evidence="3" type="ORF">LOC62_03G004924</name>
</gene>
<feature type="region of interest" description="Disordered" evidence="2">
    <location>
        <begin position="1"/>
        <end position="43"/>
    </location>
</feature>
<evidence type="ECO:0000313" key="3">
    <source>
        <dbReference type="EMBL" id="WOO81393.1"/>
    </source>
</evidence>
<feature type="region of interest" description="Disordered" evidence="2">
    <location>
        <begin position="83"/>
        <end position="179"/>
    </location>
</feature>
<feature type="compositionally biased region" description="Basic and acidic residues" evidence="2">
    <location>
        <begin position="423"/>
        <end position="434"/>
    </location>
</feature>
<evidence type="ECO:0000256" key="1">
    <source>
        <dbReference type="SAM" id="Coils"/>
    </source>
</evidence>
<dbReference type="CDD" id="cd14686">
    <property type="entry name" value="bZIP"/>
    <property type="match status" value="1"/>
</dbReference>
<feature type="compositionally biased region" description="Polar residues" evidence="2">
    <location>
        <begin position="382"/>
        <end position="400"/>
    </location>
</feature>
<evidence type="ECO:0008006" key="5">
    <source>
        <dbReference type="Google" id="ProtNLM"/>
    </source>
</evidence>
<feature type="compositionally biased region" description="Polar residues" evidence="2">
    <location>
        <begin position="33"/>
        <end position="43"/>
    </location>
</feature>
<proteinExistence type="predicted"/>
<feature type="compositionally biased region" description="Low complexity" evidence="2">
    <location>
        <begin position="88"/>
        <end position="122"/>
    </location>
</feature>
<protein>
    <recommendedName>
        <fullName evidence="5">BZIP domain-containing protein</fullName>
    </recommendedName>
</protein>
<feature type="compositionally biased region" description="Polar residues" evidence="2">
    <location>
        <begin position="134"/>
        <end position="147"/>
    </location>
</feature>
<feature type="compositionally biased region" description="Low complexity" evidence="2">
    <location>
        <begin position="351"/>
        <end position="362"/>
    </location>
</feature>
<accession>A0AAF0Y718</accession>
<feature type="coiled-coil region" evidence="1">
    <location>
        <begin position="181"/>
        <end position="215"/>
    </location>
</feature>
<feature type="compositionally biased region" description="Acidic residues" evidence="2">
    <location>
        <begin position="569"/>
        <end position="599"/>
    </location>
</feature>
<sequence length="683" mass="72442">MPRAAGSSTVLGGAVATVGRPPDAPRQRHSDAASGSRSAHQSISTAPIVDLASFVATYTAAQSSASAARGSAPETPVMATAAATSDRTNANTTAAPPTPPTGVQVPNGQVVVPRGSSSSSSSTQRHSQIAPIESGTSVPTEENNNLRSAVGSAVDAGGDRHSTPSATHETQNSRQKRKEEYDYLQANLDRKDTEIEQLQKRCTHLEQYVRKLQTALSDGGLQVPKEPHFGHTPLPAPPTPPAPAQLVADTVAAASAIPGVRQIRPLASGSSRPAAQAAPSPGIRPPASPNGTVPPARQPLLVYRPEALHVGSTSGGSSERRSVDIPEPRLATLVGSGASSPAFLADRRTTTPRSSAAPTPDSQTVDSIPLHGQPLAKRKSRPNPQQSEASRSSAGFQSNVPVVPPAGEARFVPFVFNRTRSSGSEREVEQRPMSDDESGYDDYDNGYDGYNGNGGYDRNDMSDPARARYVHRIHEKPFLHDGVAQAPFPDPEPSSFLSATHLFPGGVFAAGDDLDALSISALFNIEDWGGDDNDDEFVPPSSPPKEDDSDFEDATPGVRPKRRRLNDENAGDNEDNDEDDDDDDDDDDMNIAEDEEEDLFQPIEDVPVPMEQLYQDAMDALGVSSRAELATVVAKIVETANKSGGPTTEQVEGLRRLALLAEAQGFYNSTSDNNHSRDDRSQS</sequence>
<feature type="region of interest" description="Disordered" evidence="2">
    <location>
        <begin position="332"/>
        <end position="401"/>
    </location>
</feature>
<name>A0AAF0Y718_9TREE</name>
<feature type="compositionally biased region" description="Low complexity" evidence="2">
    <location>
        <begin position="267"/>
        <end position="281"/>
    </location>
</feature>
<dbReference type="AlphaFoldDB" id="A0AAF0Y718"/>
<feature type="compositionally biased region" description="Acidic residues" evidence="2">
    <location>
        <begin position="435"/>
        <end position="445"/>
    </location>
</feature>
<dbReference type="GeneID" id="87808155"/>
<feature type="region of interest" description="Disordered" evidence="2">
    <location>
        <begin position="263"/>
        <end position="297"/>
    </location>
</feature>
<dbReference type="EMBL" id="CP086716">
    <property type="protein sequence ID" value="WOO81393.1"/>
    <property type="molecule type" value="Genomic_DNA"/>
</dbReference>
<keyword evidence="4" id="KW-1185">Reference proteome</keyword>
<feature type="region of interest" description="Disordered" evidence="2">
    <location>
        <begin position="421"/>
        <end position="462"/>
    </location>
</feature>
<feature type="compositionally biased region" description="Polar residues" evidence="2">
    <location>
        <begin position="163"/>
        <end position="173"/>
    </location>
</feature>
<feature type="region of interest" description="Disordered" evidence="2">
    <location>
        <begin position="528"/>
        <end position="604"/>
    </location>
</feature>
<evidence type="ECO:0000313" key="4">
    <source>
        <dbReference type="Proteomes" id="UP000827549"/>
    </source>
</evidence>
<reference evidence="3" key="1">
    <citation type="submission" date="2023-10" db="EMBL/GenBank/DDBJ databases">
        <authorList>
            <person name="Noh H."/>
        </authorList>
    </citation>
    <scope>NUCLEOTIDE SEQUENCE</scope>
    <source>
        <strain evidence="3">DUCC4014</strain>
    </source>
</reference>
<evidence type="ECO:0000256" key="2">
    <source>
        <dbReference type="SAM" id="MobiDB-lite"/>
    </source>
</evidence>
<organism evidence="3 4">
    <name type="scientific">Vanrija pseudolonga</name>
    <dbReference type="NCBI Taxonomy" id="143232"/>
    <lineage>
        <taxon>Eukaryota</taxon>
        <taxon>Fungi</taxon>
        <taxon>Dikarya</taxon>
        <taxon>Basidiomycota</taxon>
        <taxon>Agaricomycotina</taxon>
        <taxon>Tremellomycetes</taxon>
        <taxon>Trichosporonales</taxon>
        <taxon>Trichosporonaceae</taxon>
        <taxon>Vanrija</taxon>
    </lineage>
</organism>
<keyword evidence="1" id="KW-0175">Coiled coil</keyword>
<dbReference type="Proteomes" id="UP000827549">
    <property type="component" value="Chromosome 3"/>
</dbReference>
<feature type="compositionally biased region" description="Acidic residues" evidence="2">
    <location>
        <begin position="528"/>
        <end position="537"/>
    </location>
</feature>
<feature type="compositionally biased region" description="Polar residues" evidence="2">
    <location>
        <begin position="1"/>
        <end position="10"/>
    </location>
</feature>
<dbReference type="RefSeq" id="XP_062627425.1">
    <property type="nucleotide sequence ID" value="XM_062771441.1"/>
</dbReference>